<gene>
    <name evidence="1" type="ORF">PQR01_37450</name>
</gene>
<comment type="caution">
    <text evidence="1">The sequence shown here is derived from an EMBL/GenBank/DDBJ whole genome shotgun (WGS) entry which is preliminary data.</text>
</comment>
<sequence length="240" mass="26031">MSKLTACYDRAFARLGKTTADIDTLKQVSKFCHNESGYAYDQTEWEVRRGAYEQSQTQSDAILRLVKGMTWGGIALAALQLAFVFALSWRERKLLTDASELTAESSKESSKLYFKSSVAGLMILVITFFFFYLYIRYVYPVTDGSTARGAGSPQAEIGRLDTDSATAEPAEPGMGRLDDPGSPASASPAMGQLDPSPAPGPPASPARPSGPPHKARLKHRADHHMNAAQAACPCVNQHQE</sequence>
<reference evidence="1 2" key="1">
    <citation type="journal article" date="2024" name="Chem. Sci.">
        <title>Discovery of megapolipeptins by genome mining of a Burkholderiales bacteria collection.</title>
        <authorList>
            <person name="Paulo B.S."/>
            <person name="Recchia M.J.J."/>
            <person name="Lee S."/>
            <person name="Fergusson C.H."/>
            <person name="Romanowski S.B."/>
            <person name="Hernandez A."/>
            <person name="Krull N."/>
            <person name="Liu D.Y."/>
            <person name="Cavanagh H."/>
            <person name="Bos A."/>
            <person name="Gray C.A."/>
            <person name="Murphy B.T."/>
            <person name="Linington R.G."/>
            <person name="Eustaquio A.S."/>
        </authorList>
    </citation>
    <scope>NUCLEOTIDE SEQUENCE [LARGE SCALE GENOMIC DNA]</scope>
    <source>
        <strain evidence="1 2">RL18-126-BIB-B</strain>
    </source>
</reference>
<organism evidence="1 2">
    <name type="scientific">Paraburkholderia rhynchosiae</name>
    <dbReference type="NCBI Taxonomy" id="487049"/>
    <lineage>
        <taxon>Bacteria</taxon>
        <taxon>Pseudomonadati</taxon>
        <taxon>Pseudomonadota</taxon>
        <taxon>Betaproteobacteria</taxon>
        <taxon>Burkholderiales</taxon>
        <taxon>Burkholderiaceae</taxon>
        <taxon>Paraburkholderia</taxon>
    </lineage>
</organism>
<accession>A0ACC7NPH7</accession>
<proteinExistence type="predicted"/>
<dbReference type="Proteomes" id="UP001629235">
    <property type="component" value="Unassembled WGS sequence"/>
</dbReference>
<dbReference type="EMBL" id="JAQQDW010000149">
    <property type="protein sequence ID" value="MFM0108925.1"/>
    <property type="molecule type" value="Genomic_DNA"/>
</dbReference>
<keyword evidence="2" id="KW-1185">Reference proteome</keyword>
<evidence type="ECO:0000313" key="2">
    <source>
        <dbReference type="Proteomes" id="UP001629235"/>
    </source>
</evidence>
<protein>
    <submittedName>
        <fullName evidence="1">Uncharacterized protein</fullName>
    </submittedName>
</protein>
<evidence type="ECO:0000313" key="1">
    <source>
        <dbReference type="EMBL" id="MFM0108925.1"/>
    </source>
</evidence>
<name>A0ACC7NPH7_9BURK</name>